<dbReference type="GO" id="GO:0060070">
    <property type="term" value="P:canonical Wnt signaling pathway"/>
    <property type="evidence" value="ECO:0007669"/>
    <property type="project" value="TreeGrafter"/>
</dbReference>
<evidence type="ECO:0000256" key="11">
    <source>
        <dbReference type="SAM" id="SignalP"/>
    </source>
</evidence>
<accession>A0A0K2V2L3</accession>
<feature type="chain" id="PRO_5005489179" description="Protein Wnt" evidence="11">
    <location>
        <begin position="18"/>
        <end position="406"/>
    </location>
</feature>
<keyword evidence="8" id="KW-0449">Lipoprotein</keyword>
<dbReference type="OrthoDB" id="5945655at2759"/>
<evidence type="ECO:0000256" key="1">
    <source>
        <dbReference type="ARBA" id="ARBA00004498"/>
    </source>
</evidence>
<dbReference type="InterPro" id="IPR018161">
    <property type="entry name" value="Wnt_CS"/>
</dbReference>
<protein>
    <recommendedName>
        <fullName evidence="9">Protein Wnt</fullName>
    </recommendedName>
</protein>
<evidence type="ECO:0000313" key="12">
    <source>
        <dbReference type="EMBL" id="CDW44744.1"/>
    </source>
</evidence>
<dbReference type="InterPro" id="IPR043158">
    <property type="entry name" value="Wnt_C"/>
</dbReference>
<dbReference type="PRINTS" id="PR01349">
    <property type="entry name" value="WNTPROTEIN"/>
</dbReference>
<evidence type="ECO:0000256" key="8">
    <source>
        <dbReference type="ARBA" id="ARBA00023288"/>
    </source>
</evidence>
<dbReference type="GO" id="GO:0005109">
    <property type="term" value="F:frizzled binding"/>
    <property type="evidence" value="ECO:0007669"/>
    <property type="project" value="TreeGrafter"/>
</dbReference>
<feature type="compositionally biased region" description="Low complexity" evidence="10">
    <location>
        <begin position="265"/>
        <end position="276"/>
    </location>
</feature>
<dbReference type="SMART" id="SM00097">
    <property type="entry name" value="WNT1"/>
    <property type="match status" value="1"/>
</dbReference>
<keyword evidence="6 9" id="KW-0879">Wnt signaling pathway</keyword>
<feature type="compositionally biased region" description="Polar residues" evidence="10">
    <location>
        <begin position="254"/>
        <end position="264"/>
    </location>
</feature>
<dbReference type="GO" id="GO:0045165">
    <property type="term" value="P:cell fate commitment"/>
    <property type="evidence" value="ECO:0007669"/>
    <property type="project" value="TreeGrafter"/>
</dbReference>
<dbReference type="GO" id="GO:0005615">
    <property type="term" value="C:extracellular space"/>
    <property type="evidence" value="ECO:0007669"/>
    <property type="project" value="TreeGrafter"/>
</dbReference>
<comment type="similarity">
    <text evidence="2 9">Belongs to the Wnt family.</text>
</comment>
<sequence length="406" mass="45462">MLNLVILLIVLNRVTLGYWLSNNQVFSSDDSDSPRMKTMNDINTSGNKISMLTELASTGAIIGVKECEHQFRFETWNCPRNSFASSMSSNVERRSGRNSVPWSVIRDKDANKEMAFIQAITSAGVTYTVIRNCSQGSMENCRCDPKYSKSKQGWKWGGCSDNFSFGEKISKLFLDNTEPGTSLKSLTNLHNIKAGRIAVQRTMKRLCKCHGVSGSCTAQTCWKQLSEFRSVGDHLKKMYKKATRIHADHELVDDSSNQLSNRVGSSDSTSDQISNSGLGSVSMILVSGGRNRRRRVTEKKNGIVPGLNAKKVKNKELVYLQDSPDYCRRNPITGANGVLGRTCSTEPDKPESRIKVRDCKKMCLHCGYKIQRSVVEVYTSCKCRFQWCCNVTCQTCKKKKIKITCV</sequence>
<evidence type="ECO:0000256" key="7">
    <source>
        <dbReference type="ARBA" id="ARBA00023157"/>
    </source>
</evidence>
<keyword evidence="4" id="KW-0964">Secreted</keyword>
<keyword evidence="11" id="KW-0732">Signal</keyword>
<evidence type="ECO:0000256" key="4">
    <source>
        <dbReference type="ARBA" id="ARBA00022525"/>
    </source>
</evidence>
<reference evidence="12" key="1">
    <citation type="submission" date="2014-05" db="EMBL/GenBank/DDBJ databases">
        <authorList>
            <person name="Chronopoulou M."/>
        </authorList>
    </citation>
    <scope>NUCLEOTIDE SEQUENCE</scope>
    <source>
        <tissue evidence="12">Whole organism</tissue>
    </source>
</reference>
<evidence type="ECO:0000256" key="3">
    <source>
        <dbReference type="ARBA" id="ARBA00022473"/>
    </source>
</evidence>
<dbReference type="PROSITE" id="PS00246">
    <property type="entry name" value="WNT1"/>
    <property type="match status" value="1"/>
</dbReference>
<keyword evidence="3 9" id="KW-0217">Developmental protein</keyword>
<dbReference type="InterPro" id="IPR005817">
    <property type="entry name" value="Wnt"/>
</dbReference>
<keyword evidence="7" id="KW-1015">Disulfide bond</keyword>
<name>A0A0K2V2L3_LEPSM</name>
<feature type="signal peptide" evidence="11">
    <location>
        <begin position="1"/>
        <end position="17"/>
    </location>
</feature>
<dbReference type="GO" id="GO:0005125">
    <property type="term" value="F:cytokine activity"/>
    <property type="evidence" value="ECO:0007669"/>
    <property type="project" value="TreeGrafter"/>
</dbReference>
<evidence type="ECO:0000256" key="6">
    <source>
        <dbReference type="ARBA" id="ARBA00022687"/>
    </source>
</evidence>
<feature type="region of interest" description="Disordered" evidence="10">
    <location>
        <begin position="253"/>
        <end position="276"/>
    </location>
</feature>
<comment type="function">
    <text evidence="9">Ligand for members of the frizzled family of seven transmembrane receptors.</text>
</comment>
<evidence type="ECO:0000256" key="5">
    <source>
        <dbReference type="ARBA" id="ARBA00022530"/>
    </source>
</evidence>
<evidence type="ECO:0000256" key="10">
    <source>
        <dbReference type="SAM" id="MobiDB-lite"/>
    </source>
</evidence>
<organism evidence="12">
    <name type="scientific">Lepeophtheirus salmonis</name>
    <name type="common">Salmon louse</name>
    <name type="synonym">Caligus salmonis</name>
    <dbReference type="NCBI Taxonomy" id="72036"/>
    <lineage>
        <taxon>Eukaryota</taxon>
        <taxon>Metazoa</taxon>
        <taxon>Ecdysozoa</taxon>
        <taxon>Arthropoda</taxon>
        <taxon>Crustacea</taxon>
        <taxon>Multicrustacea</taxon>
        <taxon>Hexanauplia</taxon>
        <taxon>Copepoda</taxon>
        <taxon>Siphonostomatoida</taxon>
        <taxon>Caligidae</taxon>
        <taxon>Lepeophtheirus</taxon>
    </lineage>
</organism>
<dbReference type="PANTHER" id="PTHR12027:SF81">
    <property type="entry name" value="WNT INHIBITOR OF DORSAL PROTEIN"/>
    <property type="match status" value="1"/>
</dbReference>
<dbReference type="EMBL" id="HACA01027383">
    <property type="protein sequence ID" value="CDW44744.1"/>
    <property type="molecule type" value="Transcribed_RNA"/>
</dbReference>
<dbReference type="AlphaFoldDB" id="A0A0K2V2L3"/>
<evidence type="ECO:0000256" key="9">
    <source>
        <dbReference type="RuleBase" id="RU003500"/>
    </source>
</evidence>
<dbReference type="Gene3D" id="3.30.2460.20">
    <property type="match status" value="1"/>
</dbReference>
<dbReference type="GO" id="GO:0030182">
    <property type="term" value="P:neuron differentiation"/>
    <property type="evidence" value="ECO:0007669"/>
    <property type="project" value="TreeGrafter"/>
</dbReference>
<comment type="subcellular location">
    <subcellularLocation>
        <location evidence="1 9">Secreted</location>
        <location evidence="1 9">Extracellular space</location>
        <location evidence="1 9">Extracellular matrix</location>
    </subcellularLocation>
</comment>
<proteinExistence type="inferred from homology"/>
<keyword evidence="5" id="KW-0272">Extracellular matrix</keyword>
<evidence type="ECO:0000256" key="2">
    <source>
        <dbReference type="ARBA" id="ARBA00005683"/>
    </source>
</evidence>
<gene>
    <name evidence="12" type="primary">WNT8A</name>
</gene>
<dbReference type="PANTHER" id="PTHR12027">
    <property type="entry name" value="WNT RELATED"/>
    <property type="match status" value="1"/>
</dbReference>
<dbReference type="Pfam" id="PF00110">
    <property type="entry name" value="wnt"/>
    <property type="match status" value="1"/>
</dbReference>